<dbReference type="CDD" id="cd02603">
    <property type="entry name" value="HAD_sEH-N_like"/>
    <property type="match status" value="1"/>
</dbReference>
<dbReference type="NCBIfam" id="TIGR01509">
    <property type="entry name" value="HAD-SF-IA-v3"/>
    <property type="match status" value="1"/>
</dbReference>
<reference evidence="1" key="2">
    <citation type="submission" date="2013-06" db="EMBL/GenBank/DDBJ databases">
        <title>Draft genome sequence of Clostridium hylemonae (DSM 15053).</title>
        <authorList>
            <person name="Sudarsanam P."/>
            <person name="Ley R."/>
            <person name="Guruge J."/>
            <person name="Turnbaugh P.J."/>
            <person name="Mahowald M."/>
            <person name="Liep D."/>
            <person name="Gordon J."/>
        </authorList>
    </citation>
    <scope>NUCLEOTIDE SEQUENCE</scope>
    <source>
        <strain evidence="1">DSM 15053</strain>
    </source>
</reference>
<dbReference type="InterPro" id="IPR023198">
    <property type="entry name" value="PGP-like_dom2"/>
</dbReference>
<evidence type="ECO:0000313" key="1">
    <source>
        <dbReference type="EMBL" id="EEG75734.1"/>
    </source>
</evidence>
<name>C0BWA9_9FIRM</name>
<dbReference type="Pfam" id="PF00702">
    <property type="entry name" value="Hydrolase"/>
    <property type="match status" value="1"/>
</dbReference>
<dbReference type="PANTHER" id="PTHR43611">
    <property type="entry name" value="ALPHA-D-GLUCOSE 1-PHOSPHATE PHOSPHATASE"/>
    <property type="match status" value="1"/>
</dbReference>
<dbReference type="Gene3D" id="3.40.50.1000">
    <property type="entry name" value="HAD superfamily/HAD-like"/>
    <property type="match status" value="1"/>
</dbReference>
<protein>
    <submittedName>
        <fullName evidence="1">HAD hydrolase, family IA, variant 3</fullName>
    </submittedName>
</protein>
<dbReference type="eggNOG" id="COG1011">
    <property type="taxonomic scope" value="Bacteria"/>
</dbReference>
<organism evidence="1 2">
    <name type="scientific">[Clostridium] hylemonae DSM 15053</name>
    <dbReference type="NCBI Taxonomy" id="553973"/>
    <lineage>
        <taxon>Bacteria</taxon>
        <taxon>Bacillati</taxon>
        <taxon>Bacillota</taxon>
        <taxon>Clostridia</taxon>
        <taxon>Lachnospirales</taxon>
        <taxon>Lachnospiraceae</taxon>
    </lineage>
</organism>
<evidence type="ECO:0000313" key="2">
    <source>
        <dbReference type="Proteomes" id="UP000004893"/>
    </source>
</evidence>
<dbReference type="Gene3D" id="1.10.150.240">
    <property type="entry name" value="Putative phosphatase, domain 2"/>
    <property type="match status" value="1"/>
</dbReference>
<keyword evidence="2" id="KW-1185">Reference proteome</keyword>
<sequence>MSYTSNQNRQHNRQEETQMEYLGKNIDTVILDIGNVLIDFAWDRYLASFRYSPDMYEKVADAMFRNEDWNMGDSGLITTEKWLELFIENAPDAEPQIREVFAHFGRSILPYSFTEQWIQYFKDQGVRLYYLSNYSAEMYRQSKDQLSFLNMLDGGIFSWKEQMMKPDPAIYSLLLKRYDIEPQEALFFDDCLENVEAAQKSGINGVLFTTDIPLRMLGK</sequence>
<dbReference type="SFLD" id="SFLDS00003">
    <property type="entry name" value="Haloacid_Dehalogenase"/>
    <property type="match status" value="1"/>
</dbReference>
<comment type="caution">
    <text evidence="1">The sequence shown here is derived from an EMBL/GenBank/DDBJ whole genome shotgun (WGS) entry which is preliminary data.</text>
</comment>
<gene>
    <name evidence="1" type="ORF">CLOHYLEM_04092</name>
</gene>
<dbReference type="PANTHER" id="PTHR43611:SF3">
    <property type="entry name" value="FLAVIN MONONUCLEOTIDE HYDROLASE 1, CHLOROPLATIC"/>
    <property type="match status" value="1"/>
</dbReference>
<dbReference type="EMBL" id="ABYI02000005">
    <property type="protein sequence ID" value="EEG75734.1"/>
    <property type="molecule type" value="Genomic_DNA"/>
</dbReference>
<reference evidence="1" key="1">
    <citation type="submission" date="2009-02" db="EMBL/GenBank/DDBJ databases">
        <authorList>
            <person name="Fulton L."/>
            <person name="Clifton S."/>
            <person name="Fulton B."/>
            <person name="Xu J."/>
            <person name="Minx P."/>
            <person name="Pepin K.H."/>
            <person name="Johnson M."/>
            <person name="Bhonagiri V."/>
            <person name="Nash W.E."/>
            <person name="Mardis E.R."/>
            <person name="Wilson R.K."/>
        </authorList>
    </citation>
    <scope>NUCLEOTIDE SEQUENCE [LARGE SCALE GENOMIC DNA]</scope>
    <source>
        <strain evidence="1">DSM 15053</strain>
    </source>
</reference>
<dbReference type="HOGENOM" id="CLU_045011_9_1_9"/>
<dbReference type="InterPro" id="IPR006439">
    <property type="entry name" value="HAD-SF_hydro_IA"/>
</dbReference>
<dbReference type="AlphaFoldDB" id="C0BWA9"/>
<dbReference type="GO" id="GO:0016787">
    <property type="term" value="F:hydrolase activity"/>
    <property type="evidence" value="ECO:0007669"/>
    <property type="project" value="UniProtKB-KW"/>
</dbReference>
<dbReference type="STRING" id="553973.CLOHYLEM_04092"/>
<dbReference type="InterPro" id="IPR036412">
    <property type="entry name" value="HAD-like_sf"/>
</dbReference>
<dbReference type="PRINTS" id="PR00413">
    <property type="entry name" value="HADHALOGNASE"/>
</dbReference>
<dbReference type="Proteomes" id="UP000004893">
    <property type="component" value="Unassembled WGS sequence"/>
</dbReference>
<dbReference type="InterPro" id="IPR023214">
    <property type="entry name" value="HAD_sf"/>
</dbReference>
<accession>C0BWA9</accession>
<dbReference type="SFLD" id="SFLDG01129">
    <property type="entry name" value="C1.5:_HAD__Beta-PGM__Phosphata"/>
    <property type="match status" value="1"/>
</dbReference>
<keyword evidence="1" id="KW-0378">Hydrolase</keyword>
<proteinExistence type="predicted"/>
<dbReference type="SUPFAM" id="SSF56784">
    <property type="entry name" value="HAD-like"/>
    <property type="match status" value="1"/>
</dbReference>